<protein>
    <submittedName>
        <fullName evidence="1">Uncharacterized protein</fullName>
    </submittedName>
</protein>
<proteinExistence type="predicted"/>
<sequence>MNTLTYTSIQWQSAVDAIAFIRHLQPSWFPRPDWPASEISSLTTGSLTFQITALAPHLRPSAAFVAPSFQISLRLKQNVNLSSSDLKGDKQVNEALSNRLDYFRQNMVERVDSLA</sequence>
<dbReference type="AlphaFoldDB" id="A0A7R9WFT8"/>
<dbReference type="EMBL" id="HBED01043422">
    <property type="protein sequence ID" value="CAD8323408.1"/>
    <property type="molecule type" value="Transcribed_RNA"/>
</dbReference>
<organism evidence="1">
    <name type="scientific">Pseudictyota dubia</name>
    <dbReference type="NCBI Taxonomy" id="2749911"/>
    <lineage>
        <taxon>Eukaryota</taxon>
        <taxon>Sar</taxon>
        <taxon>Stramenopiles</taxon>
        <taxon>Ochrophyta</taxon>
        <taxon>Bacillariophyta</taxon>
        <taxon>Mediophyceae</taxon>
        <taxon>Biddulphiophycidae</taxon>
        <taxon>Eupodiscales</taxon>
        <taxon>Odontellaceae</taxon>
        <taxon>Pseudictyota</taxon>
    </lineage>
</organism>
<evidence type="ECO:0000313" key="1">
    <source>
        <dbReference type="EMBL" id="CAD8323408.1"/>
    </source>
</evidence>
<gene>
    <name evidence="1" type="ORF">TDUB1175_LOCUS21826</name>
</gene>
<accession>A0A7R9WFT8</accession>
<name>A0A7R9WFT8_9STRA</name>
<reference evidence="1" key="1">
    <citation type="submission" date="2021-01" db="EMBL/GenBank/DDBJ databases">
        <authorList>
            <person name="Corre E."/>
            <person name="Pelletier E."/>
            <person name="Niang G."/>
            <person name="Scheremetjew M."/>
            <person name="Finn R."/>
            <person name="Kale V."/>
            <person name="Holt S."/>
            <person name="Cochrane G."/>
            <person name="Meng A."/>
            <person name="Brown T."/>
            <person name="Cohen L."/>
        </authorList>
    </citation>
    <scope>NUCLEOTIDE SEQUENCE</scope>
    <source>
        <strain evidence="1">CCMP147</strain>
    </source>
</reference>